<feature type="transmembrane region" description="Helical" evidence="4">
    <location>
        <begin position="30"/>
        <end position="47"/>
    </location>
</feature>
<feature type="transmembrane region" description="Helical" evidence="4">
    <location>
        <begin position="53"/>
        <end position="70"/>
    </location>
</feature>
<dbReference type="GO" id="GO:0030983">
    <property type="term" value="F:mismatched DNA binding"/>
    <property type="evidence" value="ECO:0007669"/>
    <property type="project" value="InterPro"/>
</dbReference>
<keyword evidence="4" id="KW-1133">Transmembrane helix</keyword>
<dbReference type="InterPro" id="IPR027417">
    <property type="entry name" value="P-loop_NTPase"/>
</dbReference>
<dbReference type="Pfam" id="PF00488">
    <property type="entry name" value="MutS_V"/>
    <property type="match status" value="1"/>
</dbReference>
<evidence type="ECO:0000259" key="5">
    <source>
        <dbReference type="SMART" id="SM00534"/>
    </source>
</evidence>
<dbReference type="Gene3D" id="3.40.50.300">
    <property type="entry name" value="P-loop containing nucleotide triphosphate hydrolases"/>
    <property type="match status" value="1"/>
</dbReference>
<evidence type="ECO:0000256" key="4">
    <source>
        <dbReference type="SAM" id="Phobius"/>
    </source>
</evidence>
<dbReference type="Proteomes" id="UP000247612">
    <property type="component" value="Unassembled WGS sequence"/>
</dbReference>
<dbReference type="SUPFAM" id="SSF52540">
    <property type="entry name" value="P-loop containing nucleoside triphosphate hydrolases"/>
    <property type="match status" value="1"/>
</dbReference>
<keyword evidence="3" id="KW-0238">DNA-binding</keyword>
<dbReference type="OrthoDB" id="9802448at2"/>
<dbReference type="STRING" id="1034346.GCA_000313565_02491"/>
<dbReference type="InterPro" id="IPR000432">
    <property type="entry name" value="DNA_mismatch_repair_MutS_C"/>
</dbReference>
<gene>
    <name evidence="6" type="ORF">DES51_10271</name>
</gene>
<dbReference type="GO" id="GO:0005524">
    <property type="term" value="F:ATP binding"/>
    <property type="evidence" value="ECO:0007669"/>
    <property type="project" value="UniProtKB-KW"/>
</dbReference>
<reference evidence="6 7" key="1">
    <citation type="submission" date="2018-05" db="EMBL/GenBank/DDBJ databases">
        <title>Genomic Encyclopedia of Type Strains, Phase IV (KMG-IV): sequencing the most valuable type-strain genomes for metagenomic binning, comparative biology and taxonomic classification.</title>
        <authorList>
            <person name="Goeker M."/>
        </authorList>
    </citation>
    <scope>NUCLEOTIDE SEQUENCE [LARGE SCALE GENOMIC DNA]</scope>
    <source>
        <strain evidence="6 7">JC118</strain>
    </source>
</reference>
<dbReference type="PANTHER" id="PTHR11361:SF99">
    <property type="entry name" value="DNA MISMATCH REPAIR PROTEIN"/>
    <property type="match status" value="1"/>
</dbReference>
<keyword evidence="7" id="KW-1185">Reference proteome</keyword>
<keyword evidence="4" id="KW-0472">Membrane</keyword>
<dbReference type="RefSeq" id="WP_022938778.1">
    <property type="nucleotide sequence ID" value="NZ_CABKRQ010000006.1"/>
</dbReference>
<proteinExistence type="predicted"/>
<keyword evidence="1" id="KW-0547">Nucleotide-binding</keyword>
<keyword evidence="4" id="KW-0812">Transmembrane</keyword>
<dbReference type="SMART" id="SM00534">
    <property type="entry name" value="MUTSac"/>
    <property type="match status" value="1"/>
</dbReference>
<dbReference type="AlphaFoldDB" id="A0A318L622"/>
<keyword evidence="2" id="KW-0067">ATP-binding</keyword>
<comment type="caution">
    <text evidence="6">The sequence shown here is derived from an EMBL/GenBank/DDBJ whole genome shotgun (WGS) entry which is preliminary data.</text>
</comment>
<dbReference type="GO" id="GO:0006298">
    <property type="term" value="P:mismatch repair"/>
    <property type="evidence" value="ECO:0007669"/>
    <property type="project" value="InterPro"/>
</dbReference>
<evidence type="ECO:0000256" key="3">
    <source>
        <dbReference type="ARBA" id="ARBA00023125"/>
    </source>
</evidence>
<dbReference type="InterPro" id="IPR045076">
    <property type="entry name" value="MutS"/>
</dbReference>
<dbReference type="PANTHER" id="PTHR11361">
    <property type="entry name" value="DNA MISMATCH REPAIR PROTEIN MUTS FAMILY MEMBER"/>
    <property type="match status" value="1"/>
</dbReference>
<protein>
    <submittedName>
        <fullName evidence="6">MutS-like protein</fullName>
    </submittedName>
</protein>
<sequence>MIDESKWLYRIKRLENYLVALKKKSGFYSILRFSFFIVILAGIVMAGNMGQSIGGWLALAALIAFIFAVMGHGKIKAKIKDCEHEILVCRQYLDRIHGGWRNFPEKGDEFIKNADATLLDLDLIGKASLYQLISIARTCFGKQAFYDILCGKLPLYQLAGQQAAVSELSNHEFSIQFQKLLINQKIQNGTDCQATKDRLNSFKQYTSYKYLPFLCLMPLLLLLIGLLAAFDKLPGIVFALAFFIQLFLSIGISLRSGEKIDGYGQLKDQISASMELFKCIEAAEFKSERLKGIQQILNSNGSASSACQRLDIILSLFSLRNNPILYLAFNGLFMIDLQCLYILEHWKNKYGDKLEQWLETAGEMEALVSCSILAAVRNTCTPLVHKEELPSIDAQACAHPLIDPDKVVANDFNLKGSNIITGSNMSGKSTFMRCVGINTVLALMGCEVCAKSFSCTPMRVISSMRLHDELSEGISTFYAEILRIKDIMEASKTQNFNLILIDEIFKGTNSADRIVGAKEAIQRLNQPWLITIVTTHDFELCTALPTLTNYHFSETYENNEIHFDYQIKDGQCKTTNAKELMRMAGIID</sequence>
<feature type="transmembrane region" description="Helical" evidence="4">
    <location>
        <begin position="210"/>
        <end position="230"/>
    </location>
</feature>
<dbReference type="EMBL" id="QJKH01000002">
    <property type="protein sequence ID" value="PXX80953.1"/>
    <property type="molecule type" value="Genomic_DNA"/>
</dbReference>
<evidence type="ECO:0000313" key="6">
    <source>
        <dbReference type="EMBL" id="PXX80953.1"/>
    </source>
</evidence>
<evidence type="ECO:0000256" key="1">
    <source>
        <dbReference type="ARBA" id="ARBA00022741"/>
    </source>
</evidence>
<feature type="transmembrane region" description="Helical" evidence="4">
    <location>
        <begin position="236"/>
        <end position="254"/>
    </location>
</feature>
<accession>A0A318L622</accession>
<evidence type="ECO:0000313" key="7">
    <source>
        <dbReference type="Proteomes" id="UP000247612"/>
    </source>
</evidence>
<feature type="domain" description="DNA mismatch repair proteins mutS family" evidence="5">
    <location>
        <begin position="415"/>
        <end position="588"/>
    </location>
</feature>
<dbReference type="GO" id="GO:0005829">
    <property type="term" value="C:cytosol"/>
    <property type="evidence" value="ECO:0007669"/>
    <property type="project" value="TreeGrafter"/>
</dbReference>
<name>A0A318L622_9FIRM</name>
<dbReference type="GO" id="GO:0140664">
    <property type="term" value="F:ATP-dependent DNA damage sensor activity"/>
    <property type="evidence" value="ECO:0007669"/>
    <property type="project" value="InterPro"/>
</dbReference>
<organism evidence="6 7">
    <name type="scientific">Dielma fastidiosa</name>
    <dbReference type="NCBI Taxonomy" id="1034346"/>
    <lineage>
        <taxon>Bacteria</taxon>
        <taxon>Bacillati</taxon>
        <taxon>Bacillota</taxon>
        <taxon>Erysipelotrichia</taxon>
        <taxon>Erysipelotrichales</taxon>
        <taxon>Erysipelotrichaceae</taxon>
        <taxon>Dielma</taxon>
    </lineage>
</organism>
<evidence type="ECO:0000256" key="2">
    <source>
        <dbReference type="ARBA" id="ARBA00022840"/>
    </source>
</evidence>